<proteinExistence type="predicted"/>
<keyword evidence="3" id="KW-1185">Reference proteome</keyword>
<dbReference type="Pfam" id="PF07009">
    <property type="entry name" value="NusG_II"/>
    <property type="match status" value="1"/>
</dbReference>
<feature type="transmembrane region" description="Helical" evidence="1">
    <location>
        <begin position="7"/>
        <end position="26"/>
    </location>
</feature>
<keyword evidence="1" id="KW-0812">Transmembrane</keyword>
<dbReference type="InterPro" id="IPR038690">
    <property type="entry name" value="NusG_2_sf"/>
</dbReference>
<dbReference type="Gene3D" id="2.60.320.10">
    <property type="entry name" value="N-utilization substance G protein NusG, insert domain"/>
    <property type="match status" value="1"/>
</dbReference>
<evidence type="ECO:0000313" key="2">
    <source>
        <dbReference type="EMBL" id="MFC4804013.1"/>
    </source>
</evidence>
<reference evidence="3" key="1">
    <citation type="journal article" date="2019" name="Int. J. Syst. Evol. Microbiol.">
        <title>The Global Catalogue of Microorganisms (GCM) 10K type strain sequencing project: providing services to taxonomists for standard genome sequencing and annotation.</title>
        <authorList>
            <consortium name="The Broad Institute Genomics Platform"/>
            <consortium name="The Broad Institute Genome Sequencing Center for Infectious Disease"/>
            <person name="Wu L."/>
            <person name="Ma J."/>
        </authorList>
    </citation>
    <scope>NUCLEOTIDE SEQUENCE [LARGE SCALE GENOMIC DNA]</scope>
    <source>
        <strain evidence="3">CCUG 46385</strain>
    </source>
</reference>
<dbReference type="RefSeq" id="WP_379787493.1">
    <property type="nucleotide sequence ID" value="NZ_JBHSHL010000009.1"/>
</dbReference>
<keyword evidence="1" id="KW-0472">Membrane</keyword>
<evidence type="ECO:0000313" key="3">
    <source>
        <dbReference type="Proteomes" id="UP001595916"/>
    </source>
</evidence>
<keyword evidence="1" id="KW-1133">Transmembrane helix</keyword>
<sequence>MFKKGDIVIIVAILLVSAFTMYLTVYGGRSSEKIIEVVHNNEVVASYRIDDSFEGRYDFFDGEGGHEVYWIHDGGVEVIESNTPQKICVKMGFIDQDGQMIVALPHRMYITVKSVKFEKEEGGLDAIVK</sequence>
<name>A0ABV9QIG3_9FIRM</name>
<protein>
    <submittedName>
        <fullName evidence="2">NusG domain II-containing protein</fullName>
    </submittedName>
</protein>
<dbReference type="EMBL" id="JBHSHL010000009">
    <property type="protein sequence ID" value="MFC4804013.1"/>
    <property type="molecule type" value="Genomic_DNA"/>
</dbReference>
<dbReference type="Proteomes" id="UP001595916">
    <property type="component" value="Unassembled WGS sequence"/>
</dbReference>
<comment type="caution">
    <text evidence="2">The sequence shown here is derived from an EMBL/GenBank/DDBJ whole genome shotgun (WGS) entry which is preliminary data.</text>
</comment>
<accession>A0ABV9QIG3</accession>
<gene>
    <name evidence="2" type="ORF">ACFO4R_02855</name>
</gene>
<organism evidence="2 3">
    <name type="scientific">Filifactor villosus</name>
    <dbReference type="NCBI Taxonomy" id="29374"/>
    <lineage>
        <taxon>Bacteria</taxon>
        <taxon>Bacillati</taxon>
        <taxon>Bacillota</taxon>
        <taxon>Clostridia</taxon>
        <taxon>Peptostreptococcales</taxon>
        <taxon>Filifactoraceae</taxon>
        <taxon>Filifactor</taxon>
    </lineage>
</organism>
<evidence type="ECO:0000256" key="1">
    <source>
        <dbReference type="SAM" id="Phobius"/>
    </source>
</evidence>